<keyword evidence="1" id="KW-0812">Transmembrane</keyword>
<keyword evidence="1" id="KW-0472">Membrane</keyword>
<gene>
    <name evidence="3" type="ORF">F2Q69_00010403</name>
</gene>
<proteinExistence type="predicted"/>
<feature type="transmembrane region" description="Helical" evidence="1">
    <location>
        <begin position="260"/>
        <end position="279"/>
    </location>
</feature>
<feature type="chain" id="PRO_5035772428" evidence="2">
    <location>
        <begin position="18"/>
        <end position="658"/>
    </location>
</feature>
<dbReference type="EMBL" id="QGKX02000996">
    <property type="protein sequence ID" value="KAF3555824.1"/>
    <property type="molecule type" value="Genomic_DNA"/>
</dbReference>
<feature type="signal peptide" evidence="2">
    <location>
        <begin position="1"/>
        <end position="17"/>
    </location>
</feature>
<comment type="caution">
    <text evidence="3">The sequence shown here is derived from an EMBL/GenBank/DDBJ whole genome shotgun (WGS) entry which is preliminary data.</text>
</comment>
<keyword evidence="2" id="KW-0732">Signal</keyword>
<feature type="transmembrane region" description="Helical" evidence="1">
    <location>
        <begin position="215"/>
        <end position="239"/>
    </location>
</feature>
<evidence type="ECO:0000256" key="2">
    <source>
        <dbReference type="SAM" id="SignalP"/>
    </source>
</evidence>
<evidence type="ECO:0000256" key="1">
    <source>
        <dbReference type="SAM" id="Phobius"/>
    </source>
</evidence>
<evidence type="ECO:0000313" key="4">
    <source>
        <dbReference type="Proteomes" id="UP000712600"/>
    </source>
</evidence>
<evidence type="ECO:0000313" key="3">
    <source>
        <dbReference type="EMBL" id="KAF3555824.1"/>
    </source>
</evidence>
<dbReference type="Proteomes" id="UP000712600">
    <property type="component" value="Unassembled WGS sequence"/>
</dbReference>
<organism evidence="3 4">
    <name type="scientific">Brassica cretica</name>
    <name type="common">Mustard</name>
    <dbReference type="NCBI Taxonomy" id="69181"/>
    <lineage>
        <taxon>Eukaryota</taxon>
        <taxon>Viridiplantae</taxon>
        <taxon>Streptophyta</taxon>
        <taxon>Embryophyta</taxon>
        <taxon>Tracheophyta</taxon>
        <taxon>Spermatophyta</taxon>
        <taxon>Magnoliopsida</taxon>
        <taxon>eudicotyledons</taxon>
        <taxon>Gunneridae</taxon>
        <taxon>Pentapetalae</taxon>
        <taxon>rosids</taxon>
        <taxon>malvids</taxon>
        <taxon>Brassicales</taxon>
        <taxon>Brassicaceae</taxon>
        <taxon>Brassiceae</taxon>
        <taxon>Brassica</taxon>
    </lineage>
</organism>
<dbReference type="AlphaFoldDB" id="A0A8S9QSK1"/>
<name>A0A8S9QSK1_BRACR</name>
<sequence length="658" mass="73659">MLLLVMLSLWLVLLCSTTPISSPTMVDNRFSGESPEEIYSGAFAQRLLVGIENVSPRRSLLISVLNLSAPVEPPGDAASFSSSQSFHWSDLLFHRFLTQSSTQCSINTLCTGKNCSTLLWCERGIISSGFISDLAIVECFCGFAQDDKSFQPLMATLTSFGALTSQSKRLFQHSMVGSCVVQPLSDTIPEASSNSAFSGAGEARSRWRQDLPARFLFFSISRLLSTILSLFCPFINLLLLGGWKSQRSSQRRRKQNRLNLFLLVMLSLWLVLLCSTTPISSPTMVDNRFSGESPEEIYSGIFAQRLLVGIENVSPRTSLLISVLNLSAPVEPPSDAASFSSSRSFHWSDLLFHQFLTQSTTQCSMNTLCTGKNCSTLLWCERDIISSGFISDLAIVECFCGSAQDDKSLQPLMATPFVDSRNLLPPPVIYYVLCIKEHPLEHSQASQSVSSNIQWSGVALFRYRSISDSSFSRHYSIPYPSLRCVRLDPNSPLKLFFVDKISQISSRQGRERSFYISSFSKERTIPPKSLFLRVDSLPESKTGKIYKFPDRLLSYVMIHLGLVDATNLIHMRVEVSDDISMSHTSVTNRLLFEEIEVRCKSFIDWIASGNFVIFYNVLSSFLKFVSLSLYCFELYVRDLAVWLAHRGLYDVATTVVIV</sequence>
<protein>
    <submittedName>
        <fullName evidence="3">Uncharacterized protein</fullName>
    </submittedName>
</protein>
<accession>A0A8S9QSK1</accession>
<keyword evidence="1" id="KW-1133">Transmembrane helix</keyword>
<reference evidence="3" key="1">
    <citation type="submission" date="2019-12" db="EMBL/GenBank/DDBJ databases">
        <title>Genome sequencing and annotation of Brassica cretica.</title>
        <authorList>
            <person name="Studholme D.J."/>
            <person name="Sarris P."/>
        </authorList>
    </citation>
    <scope>NUCLEOTIDE SEQUENCE</scope>
    <source>
        <strain evidence="3">PFS-109/04</strain>
        <tissue evidence="3">Leaf</tissue>
    </source>
</reference>